<dbReference type="Pfam" id="PF02368">
    <property type="entry name" value="Big_2"/>
    <property type="match status" value="1"/>
</dbReference>
<name>A0A383ARZ4_9ZZZZ</name>
<evidence type="ECO:0000256" key="4">
    <source>
        <dbReference type="ARBA" id="ARBA00022837"/>
    </source>
</evidence>
<dbReference type="Pfam" id="PF00028">
    <property type="entry name" value="Cadherin"/>
    <property type="match status" value="1"/>
</dbReference>
<feature type="non-terminal residue" evidence="7">
    <location>
        <position position="1"/>
    </location>
</feature>
<dbReference type="GO" id="GO:0007156">
    <property type="term" value="P:homophilic cell adhesion via plasma membrane adhesion molecules"/>
    <property type="evidence" value="ECO:0007669"/>
    <property type="project" value="InterPro"/>
</dbReference>
<feature type="domain" description="Cadherin" evidence="6">
    <location>
        <begin position="35"/>
        <end position="145"/>
    </location>
</feature>
<dbReference type="AlphaFoldDB" id="A0A383ARZ4"/>
<sequence length="249" mass="26671">DQEDSDGDGFTDHDENEWGSDPFDADSVPNEPPVDLHLTNASITENNPATTLVGQFEAIDPDDPEQIGQYVFSLVNGQGDEANEDFHLDANGTLLTNHSLDFEAKEIDGNATLSIRVRVSDDHNASFEKAFSIILLDESQFISNFVAELNATYGDEPFDLNATSTSGLPVQYFSSNPSVAEVDANGTVNLKGAGQATITAFQNGGGITDAAPDLNATVTVGKADLDAIAHEATRAYLQENPELTFHYEG</sequence>
<feature type="non-terminal residue" evidence="7">
    <location>
        <position position="249"/>
    </location>
</feature>
<dbReference type="InterPro" id="IPR008964">
    <property type="entry name" value="Invasin/intimin_cell_adhesion"/>
</dbReference>
<evidence type="ECO:0000256" key="2">
    <source>
        <dbReference type="ARBA" id="ARBA00022525"/>
    </source>
</evidence>
<dbReference type="Gene3D" id="2.60.40.1080">
    <property type="match status" value="1"/>
</dbReference>
<dbReference type="InterPro" id="IPR015919">
    <property type="entry name" value="Cadherin-like_sf"/>
</dbReference>
<dbReference type="GO" id="GO:0005509">
    <property type="term" value="F:calcium ion binding"/>
    <property type="evidence" value="ECO:0007669"/>
    <property type="project" value="InterPro"/>
</dbReference>
<keyword evidence="3" id="KW-0732">Signal</keyword>
<dbReference type="EMBL" id="UINC01194491">
    <property type="protein sequence ID" value="SVE10597.1"/>
    <property type="molecule type" value="Genomic_DNA"/>
</dbReference>
<dbReference type="Gene3D" id="2.60.40.60">
    <property type="entry name" value="Cadherins"/>
    <property type="match status" value="1"/>
</dbReference>
<feature type="region of interest" description="Disordered" evidence="5">
    <location>
        <begin position="1"/>
        <end position="36"/>
    </location>
</feature>
<dbReference type="GO" id="GO:0016020">
    <property type="term" value="C:membrane"/>
    <property type="evidence" value="ECO:0007669"/>
    <property type="project" value="InterPro"/>
</dbReference>
<keyword evidence="4" id="KW-0106">Calcium</keyword>
<dbReference type="SUPFAM" id="SSF49313">
    <property type="entry name" value="Cadherin-like"/>
    <property type="match status" value="1"/>
</dbReference>
<reference evidence="7" key="1">
    <citation type="submission" date="2018-05" db="EMBL/GenBank/DDBJ databases">
        <authorList>
            <person name="Lanie J.A."/>
            <person name="Ng W.-L."/>
            <person name="Kazmierczak K.M."/>
            <person name="Andrzejewski T.M."/>
            <person name="Davidsen T.M."/>
            <person name="Wayne K.J."/>
            <person name="Tettelin H."/>
            <person name="Glass J.I."/>
            <person name="Rusch D."/>
            <person name="Podicherti R."/>
            <person name="Tsui H.-C.T."/>
            <person name="Winkler M.E."/>
        </authorList>
    </citation>
    <scope>NUCLEOTIDE SEQUENCE</scope>
</reference>
<dbReference type="CDD" id="cd11304">
    <property type="entry name" value="Cadherin_repeat"/>
    <property type="match status" value="1"/>
</dbReference>
<organism evidence="7">
    <name type="scientific">marine metagenome</name>
    <dbReference type="NCBI Taxonomy" id="408172"/>
    <lineage>
        <taxon>unclassified sequences</taxon>
        <taxon>metagenomes</taxon>
        <taxon>ecological metagenomes</taxon>
    </lineage>
</organism>
<dbReference type="SMART" id="SM00112">
    <property type="entry name" value="CA"/>
    <property type="match status" value="1"/>
</dbReference>
<dbReference type="PROSITE" id="PS50268">
    <property type="entry name" value="CADHERIN_2"/>
    <property type="match status" value="1"/>
</dbReference>
<dbReference type="InterPro" id="IPR003343">
    <property type="entry name" value="Big_2"/>
</dbReference>
<evidence type="ECO:0000259" key="6">
    <source>
        <dbReference type="PROSITE" id="PS50268"/>
    </source>
</evidence>
<evidence type="ECO:0000256" key="5">
    <source>
        <dbReference type="SAM" id="MobiDB-lite"/>
    </source>
</evidence>
<proteinExistence type="predicted"/>
<dbReference type="InterPro" id="IPR059100">
    <property type="entry name" value="TSP3_bac"/>
</dbReference>
<feature type="compositionally biased region" description="Acidic residues" evidence="5">
    <location>
        <begin position="1"/>
        <end position="18"/>
    </location>
</feature>
<dbReference type="Pfam" id="PF18884">
    <property type="entry name" value="TSP3_bac"/>
    <property type="match status" value="1"/>
</dbReference>
<evidence type="ECO:0000256" key="1">
    <source>
        <dbReference type="ARBA" id="ARBA00004613"/>
    </source>
</evidence>
<keyword evidence="2" id="KW-0964">Secreted</keyword>
<accession>A0A383ARZ4</accession>
<comment type="subcellular location">
    <subcellularLocation>
        <location evidence="1">Secreted</location>
    </subcellularLocation>
</comment>
<dbReference type="InterPro" id="IPR002126">
    <property type="entry name" value="Cadherin-like_dom"/>
</dbReference>
<dbReference type="SUPFAM" id="SSF49373">
    <property type="entry name" value="Invasin/intimin cell-adhesion fragments"/>
    <property type="match status" value="1"/>
</dbReference>
<protein>
    <recommendedName>
        <fullName evidence="6">Cadherin domain-containing protein</fullName>
    </recommendedName>
</protein>
<evidence type="ECO:0000256" key="3">
    <source>
        <dbReference type="ARBA" id="ARBA00022729"/>
    </source>
</evidence>
<evidence type="ECO:0000313" key="7">
    <source>
        <dbReference type="EMBL" id="SVE10597.1"/>
    </source>
</evidence>
<gene>
    <name evidence="7" type="ORF">METZ01_LOCUS463451</name>
</gene>